<dbReference type="Gene3D" id="3.40.50.880">
    <property type="match status" value="1"/>
</dbReference>
<dbReference type="EMBL" id="CAFBNE010000082">
    <property type="protein sequence ID" value="CAB4962363.1"/>
    <property type="molecule type" value="Genomic_DNA"/>
</dbReference>
<dbReference type="InterPro" id="IPR011697">
    <property type="entry name" value="Peptidase_C26"/>
</dbReference>
<protein>
    <submittedName>
        <fullName evidence="1">Unannotated protein</fullName>
    </submittedName>
</protein>
<gene>
    <name evidence="1" type="ORF">UFOPK3772_02296</name>
</gene>
<dbReference type="InterPro" id="IPR029062">
    <property type="entry name" value="Class_I_gatase-like"/>
</dbReference>
<dbReference type="PROSITE" id="PS51273">
    <property type="entry name" value="GATASE_TYPE_1"/>
    <property type="match status" value="1"/>
</dbReference>
<proteinExistence type="predicted"/>
<sequence length="251" mass="27105">MSGLAPLIGYTVRELNASALTSMDDRYHPATIEVAISGFAESLARLGAVPVSIPYAADQYALLDHLDALVVTGGQDVSASFKSGRRDPENIVRDDSAHPSVDRDVYEWRLVVEALRRGMPILGVCRGHQLINAGLGGVLIEDLPHGPIPHLPNVQPPTDGHADHVVDFSAGSLAAKIYGERRVVNSWHHQAVATPGRGMVVSGRAPDGIVEAVEHENGLVLTVQWHPEWQATPDEAFVWLSDVAKKFRSAK</sequence>
<accession>A0A6J7L627</accession>
<dbReference type="SUPFAM" id="SSF52317">
    <property type="entry name" value="Class I glutamine amidotransferase-like"/>
    <property type="match status" value="1"/>
</dbReference>
<dbReference type="PANTHER" id="PTHR43235">
    <property type="entry name" value="GLUTAMINE AMIDOTRANSFERASE PB2B2.05-RELATED"/>
    <property type="match status" value="1"/>
</dbReference>
<dbReference type="AlphaFoldDB" id="A0A6J7L627"/>
<dbReference type="PANTHER" id="PTHR43235:SF1">
    <property type="entry name" value="GLUTAMINE AMIDOTRANSFERASE PB2B2.05-RELATED"/>
    <property type="match status" value="1"/>
</dbReference>
<dbReference type="InterPro" id="IPR044668">
    <property type="entry name" value="PuuD-like"/>
</dbReference>
<dbReference type="GO" id="GO:0006598">
    <property type="term" value="P:polyamine catabolic process"/>
    <property type="evidence" value="ECO:0007669"/>
    <property type="project" value="TreeGrafter"/>
</dbReference>
<dbReference type="Pfam" id="PF07722">
    <property type="entry name" value="Peptidase_C26"/>
    <property type="match status" value="1"/>
</dbReference>
<dbReference type="GO" id="GO:0005829">
    <property type="term" value="C:cytosol"/>
    <property type="evidence" value="ECO:0007669"/>
    <property type="project" value="TreeGrafter"/>
</dbReference>
<organism evidence="1">
    <name type="scientific">freshwater metagenome</name>
    <dbReference type="NCBI Taxonomy" id="449393"/>
    <lineage>
        <taxon>unclassified sequences</taxon>
        <taxon>metagenomes</taxon>
        <taxon>ecological metagenomes</taxon>
    </lineage>
</organism>
<reference evidence="1" key="1">
    <citation type="submission" date="2020-05" db="EMBL/GenBank/DDBJ databases">
        <authorList>
            <person name="Chiriac C."/>
            <person name="Salcher M."/>
            <person name="Ghai R."/>
            <person name="Kavagutti S V."/>
        </authorList>
    </citation>
    <scope>NUCLEOTIDE SEQUENCE</scope>
</reference>
<dbReference type="GO" id="GO:0033969">
    <property type="term" value="F:gamma-glutamyl-gamma-aminobutyrate hydrolase activity"/>
    <property type="evidence" value="ECO:0007669"/>
    <property type="project" value="TreeGrafter"/>
</dbReference>
<name>A0A6J7L627_9ZZZZ</name>
<evidence type="ECO:0000313" key="1">
    <source>
        <dbReference type="EMBL" id="CAB4962363.1"/>
    </source>
</evidence>